<dbReference type="AlphaFoldDB" id="G8DB30"/>
<dbReference type="GO" id="GO:0006450">
    <property type="term" value="P:regulation of translational fidelity"/>
    <property type="evidence" value="ECO:0007669"/>
    <property type="project" value="InterPro"/>
</dbReference>
<reference evidence="1" key="1">
    <citation type="journal article" date="2011" name="ACS Chem. Biol.">
        <title>Meta-omic Characterization of the Marine Invertebrate Microbial Consortium That Produces the Chemotherapeutic Natural Product ET-743.</title>
        <authorList>
            <person name="Rath C.M."/>
            <person name="Janto B."/>
            <person name="Earl J."/>
            <person name="Ahmed A."/>
            <person name="Hu F.Z."/>
            <person name="Hiller L."/>
            <person name="Dahlgren M."/>
            <person name="Kreft R."/>
            <person name="Yu F."/>
            <person name="Wolff J.J."/>
            <person name="Kweon H.K."/>
            <person name="Christiansen M.A."/>
            <person name="Hakansson K."/>
            <person name="Williams R.M."/>
            <person name="Ehrlich G.D."/>
            <person name="Sherman D.H."/>
        </authorList>
    </citation>
    <scope>NUCLEOTIDE SEQUENCE</scope>
</reference>
<accession>G8DB30</accession>
<proteinExistence type="predicted"/>
<gene>
    <name evidence="1" type="ORF">ETU_000019</name>
</gene>
<name>G8DB30_9ZZZZ</name>
<organism evidence="1">
    <name type="scientific">uncultured organism</name>
    <dbReference type="NCBI Taxonomy" id="155900"/>
    <lineage>
        <taxon>unclassified sequences</taxon>
        <taxon>environmental samples</taxon>
    </lineage>
</organism>
<dbReference type="NCBIfam" id="TIGR00135">
    <property type="entry name" value="gatC"/>
    <property type="match status" value="1"/>
</dbReference>
<dbReference type="SUPFAM" id="SSF141000">
    <property type="entry name" value="Glu-tRNAGln amidotransferase C subunit"/>
    <property type="match status" value="1"/>
</dbReference>
<keyword evidence="1" id="KW-0808">Transferase</keyword>
<sequence length="102" mass="11963">MYKMYLTTEEIKKLSKKSCLKIDNKEILQTKKQLDICLNVMNKISLINTNNIKPLYNISNKTQILQEDSPIKKDFDNKYILKNAPSIDHENKLFLVPTFLSK</sequence>
<dbReference type="InterPro" id="IPR036113">
    <property type="entry name" value="Asp/Glu-ADT_sf_sub_c"/>
</dbReference>
<dbReference type="EMBL" id="HQ609499">
    <property type="protein sequence ID" value="ADQ55486.1"/>
    <property type="molecule type" value="Genomic_DNA"/>
</dbReference>
<protein>
    <submittedName>
        <fullName evidence="1">Aspartyl glutamyl-tRNA Asn Gln amidotransferase subunit C</fullName>
    </submittedName>
</protein>
<dbReference type="InterPro" id="IPR003837">
    <property type="entry name" value="GatC"/>
</dbReference>
<dbReference type="Pfam" id="PF02686">
    <property type="entry name" value="GatC"/>
    <property type="match status" value="1"/>
</dbReference>
<evidence type="ECO:0000313" key="1">
    <source>
        <dbReference type="EMBL" id="ADQ55486.1"/>
    </source>
</evidence>
<dbReference type="GO" id="GO:0016740">
    <property type="term" value="F:transferase activity"/>
    <property type="evidence" value="ECO:0007669"/>
    <property type="project" value="UniProtKB-KW"/>
</dbReference>